<dbReference type="Proteomes" id="UP000183413">
    <property type="component" value="Unassembled WGS sequence"/>
</dbReference>
<sequence>MAEKYPQYYVYEGKPVAFAEAPDGGLFVWALSPRTGEFELDRSYVDKIWFGTTADIETVDRPEFVQRVEEYRARRLRGDGPVYALYETINGLVDASRAEARDLTPDEKALVHTLRLRAHELFEAELRAQGRQGTPGES</sequence>
<dbReference type="GeneID" id="99651863"/>
<dbReference type="EMBL" id="FOVH01000005">
    <property type="protein sequence ID" value="SFO32795.1"/>
    <property type="molecule type" value="Genomic_DNA"/>
</dbReference>
<evidence type="ECO:0000313" key="2">
    <source>
        <dbReference type="Proteomes" id="UP000183413"/>
    </source>
</evidence>
<accession>A0A1I5G9S1</accession>
<dbReference type="InParanoid" id="A0A1I5G9S1"/>
<dbReference type="eggNOG" id="ENOG502ZRQQ">
    <property type="taxonomic scope" value="Bacteria"/>
</dbReference>
<gene>
    <name evidence="1" type="ORF">SAMN04489713_105103</name>
</gene>
<dbReference type="STRING" id="1993.SAMN04489713_105103"/>
<protein>
    <submittedName>
        <fullName evidence="1">Uncharacterized protein</fullName>
    </submittedName>
</protein>
<keyword evidence="2" id="KW-1185">Reference proteome</keyword>
<name>A0A1I5G9S1_9ACTN</name>
<dbReference type="AlphaFoldDB" id="A0A1I5G9S1"/>
<organism evidence="1 2">
    <name type="scientific">Actinomadura madurae</name>
    <dbReference type="NCBI Taxonomy" id="1993"/>
    <lineage>
        <taxon>Bacteria</taxon>
        <taxon>Bacillati</taxon>
        <taxon>Actinomycetota</taxon>
        <taxon>Actinomycetes</taxon>
        <taxon>Streptosporangiales</taxon>
        <taxon>Thermomonosporaceae</taxon>
        <taxon>Actinomadura</taxon>
    </lineage>
</organism>
<evidence type="ECO:0000313" key="1">
    <source>
        <dbReference type="EMBL" id="SFO32795.1"/>
    </source>
</evidence>
<reference evidence="1 2" key="1">
    <citation type="submission" date="2016-10" db="EMBL/GenBank/DDBJ databases">
        <authorList>
            <person name="de Groot N.N."/>
        </authorList>
    </citation>
    <scope>NUCLEOTIDE SEQUENCE [LARGE SCALE GENOMIC DNA]</scope>
    <source>
        <strain evidence="1 2">DSM 43067</strain>
    </source>
</reference>
<dbReference type="OrthoDB" id="275232at2"/>
<dbReference type="RefSeq" id="WP_075021429.1">
    <property type="nucleotide sequence ID" value="NZ_CP083237.1"/>
</dbReference>
<proteinExistence type="predicted"/>